<protein>
    <submittedName>
        <fullName evidence="9">SUN domain-containing protein</fullName>
    </submittedName>
</protein>
<reference evidence="9" key="1">
    <citation type="submission" date="2016-11" db="UniProtKB">
        <authorList>
            <consortium name="WormBaseParasite"/>
        </authorList>
    </citation>
    <scope>IDENTIFICATION</scope>
</reference>
<accession>A0A1I7THS0</accession>
<dbReference type="WBParaSite" id="Csp11.Scaffold617.g6052.t1">
    <property type="protein sequence ID" value="Csp11.Scaffold617.g6052.t1"/>
    <property type="gene ID" value="Csp11.Scaffold617.g6052"/>
</dbReference>
<dbReference type="PANTHER" id="PTHR12911">
    <property type="entry name" value="SAD1/UNC-84-LIKE PROTEIN-RELATED"/>
    <property type="match status" value="1"/>
</dbReference>
<dbReference type="PANTHER" id="PTHR12911:SF2">
    <property type="entry name" value="SUN DOMAIN-CONTAINING PROTEIN 1"/>
    <property type="match status" value="1"/>
</dbReference>
<feature type="domain" description="SUN" evidence="7">
    <location>
        <begin position="122"/>
        <end position="295"/>
    </location>
</feature>
<dbReference type="InterPro" id="IPR045119">
    <property type="entry name" value="SUN1-5"/>
</dbReference>
<evidence type="ECO:0000256" key="3">
    <source>
        <dbReference type="ARBA" id="ARBA00022989"/>
    </source>
</evidence>
<evidence type="ECO:0000259" key="7">
    <source>
        <dbReference type="PROSITE" id="PS51469"/>
    </source>
</evidence>
<evidence type="ECO:0000256" key="4">
    <source>
        <dbReference type="ARBA" id="ARBA00023136"/>
    </source>
</evidence>
<evidence type="ECO:0000256" key="6">
    <source>
        <dbReference type="SAM" id="Phobius"/>
    </source>
</evidence>
<dbReference type="AlphaFoldDB" id="A0A1I7THS0"/>
<keyword evidence="8" id="KW-1185">Reference proteome</keyword>
<feature type="transmembrane region" description="Helical" evidence="6">
    <location>
        <begin position="360"/>
        <end position="384"/>
    </location>
</feature>
<name>A0A1I7THS0_9PELO</name>
<dbReference type="eggNOG" id="KOG2687">
    <property type="taxonomic scope" value="Eukaryota"/>
</dbReference>
<feature type="transmembrane region" description="Helical" evidence="6">
    <location>
        <begin position="32"/>
        <end position="50"/>
    </location>
</feature>
<proteinExistence type="predicted"/>
<keyword evidence="2 6" id="KW-0812">Transmembrane</keyword>
<evidence type="ECO:0000256" key="5">
    <source>
        <dbReference type="SAM" id="Coils"/>
    </source>
</evidence>
<evidence type="ECO:0000313" key="9">
    <source>
        <dbReference type="WBParaSite" id="Csp11.Scaffold617.g6052.t1"/>
    </source>
</evidence>
<dbReference type="PROSITE" id="PS51469">
    <property type="entry name" value="SUN"/>
    <property type="match status" value="1"/>
</dbReference>
<dbReference type="Proteomes" id="UP000095282">
    <property type="component" value="Unplaced"/>
</dbReference>
<keyword evidence="4 6" id="KW-0472">Membrane</keyword>
<dbReference type="STRING" id="1561998.A0A1I7THS0"/>
<organism evidence="8 9">
    <name type="scientific">Caenorhabditis tropicalis</name>
    <dbReference type="NCBI Taxonomy" id="1561998"/>
    <lineage>
        <taxon>Eukaryota</taxon>
        <taxon>Metazoa</taxon>
        <taxon>Ecdysozoa</taxon>
        <taxon>Nematoda</taxon>
        <taxon>Chromadorea</taxon>
        <taxon>Rhabditida</taxon>
        <taxon>Rhabditina</taxon>
        <taxon>Rhabditomorpha</taxon>
        <taxon>Rhabditoidea</taxon>
        <taxon>Rhabditidae</taxon>
        <taxon>Peloderinae</taxon>
        <taxon>Caenorhabditis</taxon>
    </lineage>
</organism>
<dbReference type="InterPro" id="IPR012919">
    <property type="entry name" value="SUN_dom"/>
</dbReference>
<keyword evidence="5" id="KW-0175">Coiled coil</keyword>
<keyword evidence="3 6" id="KW-1133">Transmembrane helix</keyword>
<sequence>MVAQYHKKIDLVKVFRSKRVTNRLESYSIEQLFVGFFMALAGISMTLLLSNTSSISSDMNETRSMISTLQQKVDKLQKTCDKFEYQKEESNQMGNEMIKETINEALNVAKPLFVFENVEKKVENRDILTSNPIYKINAASYVLGAEVDTSRSSNSSLYRFFGDESEQVLVDRLDPPARKAWCSTEKEPVLTVDLAKFIKPTAISYQHFKWNHIVPDGAPKIFDVVACIDFSCEQTVPLVSNFEYKSNDKKQEQIYPISPFPNASLIGKVQFRFRKNHGNVKETCVSLVRVYGETDIAKEVPRREEPTMHKLEYCSKLRNNYHNSPFIYRYFNSKDCKVLDSYECCTICPECCEDCPIFDISLLIVFSLIVFVSLTFAFCVFSIAEKSNLNSRNL</sequence>
<dbReference type="FunFam" id="2.60.120.260:FF:000158">
    <property type="entry name" value="Protein CBG16940"/>
    <property type="match status" value="1"/>
</dbReference>
<comment type="subcellular location">
    <subcellularLocation>
        <location evidence="1">Membrane</location>
    </subcellularLocation>
</comment>
<dbReference type="Pfam" id="PF07738">
    <property type="entry name" value="Sad1_UNC"/>
    <property type="match status" value="1"/>
</dbReference>
<evidence type="ECO:0000256" key="2">
    <source>
        <dbReference type="ARBA" id="ARBA00022692"/>
    </source>
</evidence>
<evidence type="ECO:0000313" key="8">
    <source>
        <dbReference type="Proteomes" id="UP000095282"/>
    </source>
</evidence>
<dbReference type="GO" id="GO:0043495">
    <property type="term" value="F:protein-membrane adaptor activity"/>
    <property type="evidence" value="ECO:0007669"/>
    <property type="project" value="TreeGrafter"/>
</dbReference>
<dbReference type="GO" id="GO:0034993">
    <property type="term" value="C:meiotic nuclear membrane microtubule tethering complex"/>
    <property type="evidence" value="ECO:0007669"/>
    <property type="project" value="TreeGrafter"/>
</dbReference>
<dbReference type="Gene3D" id="2.60.120.260">
    <property type="entry name" value="Galactose-binding domain-like"/>
    <property type="match status" value="1"/>
</dbReference>
<evidence type="ECO:0000256" key="1">
    <source>
        <dbReference type="ARBA" id="ARBA00004370"/>
    </source>
</evidence>
<feature type="coiled-coil region" evidence="5">
    <location>
        <begin position="59"/>
        <end position="93"/>
    </location>
</feature>